<feature type="compositionally biased region" description="Low complexity" evidence="4">
    <location>
        <begin position="206"/>
        <end position="224"/>
    </location>
</feature>
<feature type="region of interest" description="Disordered" evidence="4">
    <location>
        <begin position="698"/>
        <end position="790"/>
    </location>
</feature>
<dbReference type="Proteomes" id="UP000604825">
    <property type="component" value="Unassembled WGS sequence"/>
</dbReference>
<evidence type="ECO:0008006" key="7">
    <source>
        <dbReference type="Google" id="ProtNLM"/>
    </source>
</evidence>
<gene>
    <name evidence="5" type="ORF">NCGR_LOCUS34114</name>
</gene>
<comment type="caution">
    <text evidence="5">The sequence shown here is derived from an EMBL/GenBank/DDBJ whole genome shotgun (WGS) entry which is preliminary data.</text>
</comment>
<dbReference type="OrthoDB" id="646471at2759"/>
<reference evidence="5" key="1">
    <citation type="submission" date="2020-10" db="EMBL/GenBank/DDBJ databases">
        <authorList>
            <person name="Han B."/>
            <person name="Lu T."/>
            <person name="Zhao Q."/>
            <person name="Huang X."/>
            <person name="Zhao Y."/>
        </authorList>
    </citation>
    <scope>NUCLEOTIDE SEQUENCE</scope>
</reference>
<proteinExistence type="inferred from homology"/>
<dbReference type="PANTHER" id="PTHR31580">
    <property type="entry name" value="FILAMENT-LIKE PLANT PROTEIN 4"/>
    <property type="match status" value="1"/>
</dbReference>
<evidence type="ECO:0000313" key="6">
    <source>
        <dbReference type="Proteomes" id="UP000604825"/>
    </source>
</evidence>
<name>A0A811Q2Z4_9POAL</name>
<evidence type="ECO:0000313" key="5">
    <source>
        <dbReference type="EMBL" id="CAD6250320.1"/>
    </source>
</evidence>
<evidence type="ECO:0000256" key="3">
    <source>
        <dbReference type="SAM" id="Coils"/>
    </source>
</evidence>
<dbReference type="Pfam" id="PF05911">
    <property type="entry name" value="FPP"/>
    <property type="match status" value="3"/>
</dbReference>
<protein>
    <recommendedName>
        <fullName evidence="7">Filament-like plant protein 7</fullName>
    </recommendedName>
</protein>
<dbReference type="EMBL" id="CAJGYO010000008">
    <property type="protein sequence ID" value="CAD6250320.1"/>
    <property type="molecule type" value="Genomic_DNA"/>
</dbReference>
<dbReference type="Gene3D" id="1.10.287.1490">
    <property type="match status" value="1"/>
</dbReference>
<feature type="compositionally biased region" description="Polar residues" evidence="4">
    <location>
        <begin position="178"/>
        <end position="188"/>
    </location>
</feature>
<evidence type="ECO:0000256" key="1">
    <source>
        <dbReference type="ARBA" id="ARBA00005921"/>
    </source>
</evidence>
<dbReference type="AlphaFoldDB" id="A0A811Q2Z4"/>
<keyword evidence="6" id="KW-1185">Reference proteome</keyword>
<dbReference type="PANTHER" id="PTHR31580:SF6">
    <property type="entry name" value="OS02G0614600 PROTEIN"/>
    <property type="match status" value="1"/>
</dbReference>
<comment type="similarity">
    <text evidence="1">Belongs to the FPP family.</text>
</comment>
<keyword evidence="2 3" id="KW-0175">Coiled coil</keyword>
<sequence>MAEIGEALRSCMERLVIAREEREQIIVEAANEISSEKKKVRELQQKLEDANTKVAKLAAENNHLSKAADSKDALIGELRESAAATGGKLADATARLESAKKQAGSLQYEVRMLQKELEVRGQEREYDLKSVDAARRQQAEHLKRIAELEAECQRLRAMVRKRLPGPAAIAKMRDEVDQQPTQTPTSGSPRRLRPATLSSPRSVVAPFSPRITSPFSPRTTSPRRSISDADGYAFKLRAVEDENRALKQAFAKRESELQFVQMKYADEACKLTVAQRQLKELSEENRQLSDANSQSESWASALISELDKFRSGNQNGASIMASSSSEMILLDDFAEIEKLEMASGDQKRNAQRASPKKADTGLVMQEQNGNGPVLDGRMSNGHPEKVKNIWELVVHKHEASGESVETIIEQISQALDQTAISAKTDDSDVLNDRSEIEKAVRNMVEEITSMIRTYAEDNVARSRVLLNNKSELFRCFEHLVQVCHDLLEGKCNLGKFIDEVCLILKYIVSQYFSDQDQTDSLNTNAENFDGVKPSSTVTANGTHNTESAKPAATSAIQTEAGEVPVQSVESQIMVNHLQKPDTEPIHVIQAQDDSILPGRKSAFCEIQSSAAEAGVEHRAAQEESHLATNSEILAAADKLAECQETITILSKQLQALKMPKTSGPLDSSICNTRPSSAASDYNPQSLASILAEEFAGAEVSMSPTTPKQQALPKKDEGEVCATPRRSAAQQQQEDNTGADDKDSMQIVVHPVFAAAPPRQEDVSADPKRKKKRSTSLLGRIMFRKRVEGGS</sequence>
<evidence type="ECO:0000256" key="2">
    <source>
        <dbReference type="ARBA" id="ARBA00023054"/>
    </source>
</evidence>
<organism evidence="5 6">
    <name type="scientific">Miscanthus lutarioriparius</name>
    <dbReference type="NCBI Taxonomy" id="422564"/>
    <lineage>
        <taxon>Eukaryota</taxon>
        <taxon>Viridiplantae</taxon>
        <taxon>Streptophyta</taxon>
        <taxon>Embryophyta</taxon>
        <taxon>Tracheophyta</taxon>
        <taxon>Spermatophyta</taxon>
        <taxon>Magnoliopsida</taxon>
        <taxon>Liliopsida</taxon>
        <taxon>Poales</taxon>
        <taxon>Poaceae</taxon>
        <taxon>PACMAD clade</taxon>
        <taxon>Panicoideae</taxon>
        <taxon>Andropogonodae</taxon>
        <taxon>Andropogoneae</taxon>
        <taxon>Saccharinae</taxon>
        <taxon>Miscanthus</taxon>
    </lineage>
</organism>
<feature type="coiled-coil region" evidence="3">
    <location>
        <begin position="26"/>
        <end position="158"/>
    </location>
</feature>
<dbReference type="InterPro" id="IPR008587">
    <property type="entry name" value="FPP_plant"/>
</dbReference>
<feature type="region of interest" description="Disordered" evidence="4">
    <location>
        <begin position="342"/>
        <end position="365"/>
    </location>
</feature>
<feature type="region of interest" description="Disordered" evidence="4">
    <location>
        <begin position="170"/>
        <end position="226"/>
    </location>
</feature>
<feature type="coiled-coil region" evidence="3">
    <location>
        <begin position="236"/>
        <end position="294"/>
    </location>
</feature>
<evidence type="ECO:0000256" key="4">
    <source>
        <dbReference type="SAM" id="MobiDB-lite"/>
    </source>
</evidence>
<accession>A0A811Q2Z4</accession>